<comment type="caution">
    <text evidence="1">The sequence shown here is derived from an EMBL/GenBank/DDBJ whole genome shotgun (WGS) entry which is preliminary data.</text>
</comment>
<dbReference type="Proteomes" id="UP000663861">
    <property type="component" value="Unassembled WGS sequence"/>
</dbReference>
<gene>
    <name evidence="1" type="ORF">RDB_LOCUS14318</name>
</gene>
<sequence length="95" mass="10189">MAGNLFKIPGPPASGWVKVKIPGPPASGWVKGHFPLLMGSGSTAFQEKIVAEYGRTLKLNGGFGEEFIFTADPSALYSVLVKERPKYERPLGALL</sequence>
<organism evidence="1 2">
    <name type="scientific">Rhizoctonia solani</name>
    <dbReference type="NCBI Taxonomy" id="456999"/>
    <lineage>
        <taxon>Eukaryota</taxon>
        <taxon>Fungi</taxon>
        <taxon>Dikarya</taxon>
        <taxon>Basidiomycota</taxon>
        <taxon>Agaricomycotina</taxon>
        <taxon>Agaricomycetes</taxon>
        <taxon>Cantharellales</taxon>
        <taxon>Ceratobasidiaceae</taxon>
        <taxon>Rhizoctonia</taxon>
    </lineage>
</organism>
<dbReference type="EMBL" id="CAJMWY010000210">
    <property type="protein sequence ID" value="CAE6421921.1"/>
    <property type="molecule type" value="Genomic_DNA"/>
</dbReference>
<accession>A0A8H2XBT5</accession>
<reference evidence="1" key="1">
    <citation type="submission" date="2021-01" db="EMBL/GenBank/DDBJ databases">
        <authorList>
            <person name="Kaushik A."/>
        </authorList>
    </citation>
    <scope>NUCLEOTIDE SEQUENCE</scope>
    <source>
        <strain evidence="1">AG4-RS23</strain>
    </source>
</reference>
<proteinExistence type="predicted"/>
<name>A0A8H2XBT5_9AGAM</name>
<dbReference type="GO" id="GO:0016705">
    <property type="term" value="F:oxidoreductase activity, acting on paired donors, with incorporation or reduction of molecular oxygen"/>
    <property type="evidence" value="ECO:0007669"/>
    <property type="project" value="InterPro"/>
</dbReference>
<evidence type="ECO:0000313" key="1">
    <source>
        <dbReference type="EMBL" id="CAE6421921.1"/>
    </source>
</evidence>
<dbReference type="GO" id="GO:0004497">
    <property type="term" value="F:monooxygenase activity"/>
    <property type="evidence" value="ECO:0007669"/>
    <property type="project" value="InterPro"/>
</dbReference>
<dbReference type="InterPro" id="IPR036396">
    <property type="entry name" value="Cyt_P450_sf"/>
</dbReference>
<evidence type="ECO:0000313" key="2">
    <source>
        <dbReference type="Proteomes" id="UP000663861"/>
    </source>
</evidence>
<protein>
    <submittedName>
        <fullName evidence="1">Uncharacterized protein</fullName>
    </submittedName>
</protein>
<dbReference type="GO" id="GO:0005506">
    <property type="term" value="F:iron ion binding"/>
    <property type="evidence" value="ECO:0007669"/>
    <property type="project" value="InterPro"/>
</dbReference>
<dbReference type="Gene3D" id="1.10.630.10">
    <property type="entry name" value="Cytochrome P450"/>
    <property type="match status" value="1"/>
</dbReference>
<dbReference type="GO" id="GO:0020037">
    <property type="term" value="F:heme binding"/>
    <property type="evidence" value="ECO:0007669"/>
    <property type="project" value="InterPro"/>
</dbReference>
<dbReference type="AlphaFoldDB" id="A0A8H2XBT5"/>